<dbReference type="PANTHER" id="PTHR48079">
    <property type="entry name" value="PROTEIN YEEZ"/>
    <property type="match status" value="1"/>
</dbReference>
<keyword evidence="2" id="KW-0413">Isomerase</keyword>
<dbReference type="Proteomes" id="UP000315750">
    <property type="component" value="Chromosome"/>
</dbReference>
<feature type="domain" description="NAD-dependent epimerase/dehydratase" evidence="1">
    <location>
        <begin position="6"/>
        <end position="231"/>
    </location>
</feature>
<dbReference type="EMBL" id="CP036278">
    <property type="protein sequence ID" value="QDU57748.1"/>
    <property type="molecule type" value="Genomic_DNA"/>
</dbReference>
<dbReference type="PANTHER" id="PTHR48079:SF6">
    <property type="entry name" value="NAD(P)-BINDING DOMAIN-CONTAINING PROTEIN-RELATED"/>
    <property type="match status" value="1"/>
</dbReference>
<keyword evidence="3" id="KW-1185">Reference proteome</keyword>
<dbReference type="InterPro" id="IPR051783">
    <property type="entry name" value="NAD(P)-dependent_oxidoreduct"/>
</dbReference>
<reference evidence="2 3" key="1">
    <citation type="submission" date="2019-02" db="EMBL/GenBank/DDBJ databases">
        <title>Deep-cultivation of Planctomycetes and their phenomic and genomic characterization uncovers novel biology.</title>
        <authorList>
            <person name="Wiegand S."/>
            <person name="Jogler M."/>
            <person name="Boedeker C."/>
            <person name="Pinto D."/>
            <person name="Vollmers J."/>
            <person name="Rivas-Marin E."/>
            <person name="Kohn T."/>
            <person name="Peeters S.H."/>
            <person name="Heuer A."/>
            <person name="Rast P."/>
            <person name="Oberbeckmann S."/>
            <person name="Bunk B."/>
            <person name="Jeske O."/>
            <person name="Meyerdierks A."/>
            <person name="Storesund J.E."/>
            <person name="Kallscheuer N."/>
            <person name="Luecker S."/>
            <person name="Lage O.M."/>
            <person name="Pohl T."/>
            <person name="Merkel B.J."/>
            <person name="Hornburger P."/>
            <person name="Mueller R.-W."/>
            <person name="Bruemmer F."/>
            <person name="Labrenz M."/>
            <person name="Spormann A.M."/>
            <person name="Op den Camp H."/>
            <person name="Overmann J."/>
            <person name="Amann R."/>
            <person name="Jetten M.S.M."/>
            <person name="Mascher T."/>
            <person name="Medema M.H."/>
            <person name="Devos D.P."/>
            <person name="Kaster A.-K."/>
            <person name="Ovreas L."/>
            <person name="Rohde M."/>
            <person name="Galperin M.Y."/>
            <person name="Jogler C."/>
        </authorList>
    </citation>
    <scope>NUCLEOTIDE SEQUENCE [LARGE SCALE GENOMIC DNA]</scope>
    <source>
        <strain evidence="2 3">Pan181</strain>
    </source>
</reference>
<sequence length="333" mass="36417">MSGKTVLVTGATGLVGQCVVKKACEAGYHVQAMVRANSDRSSLEGTGVEFVVGDLADTKSLEAVVQQAEVVVHAAAHIGDWGPAEKYRAINVMALEYLLNAAMRTGKLERWIQISSLGVYPAQHHHGTDESTPPSLTGLDGYTRTKAEAEVLIRQYIEEHGLRAVILRPGFIYGPGERHSIPRVIEKLNDGSMKFIGPGDKVLNNTYVGNLADAVLLAIESDSAIGETFNIRDARLVTREEYINTIADYLGKPHPKHVPEWLARLLVRPIERIAKLRGATEAPLLTGARIKFMTLNLDYSIAKAKRVLGYRPQVDFREGIHEALDDLCGQSAT</sequence>
<evidence type="ECO:0000313" key="2">
    <source>
        <dbReference type="EMBL" id="QDU57748.1"/>
    </source>
</evidence>
<proteinExistence type="predicted"/>
<name>A0A518ASP4_9BACT</name>
<dbReference type="InterPro" id="IPR001509">
    <property type="entry name" value="Epimerase_deHydtase"/>
</dbReference>
<dbReference type="GO" id="GO:0016853">
    <property type="term" value="F:isomerase activity"/>
    <property type="evidence" value="ECO:0007669"/>
    <property type="project" value="UniProtKB-KW"/>
</dbReference>
<dbReference type="RefSeq" id="WP_145249090.1">
    <property type="nucleotide sequence ID" value="NZ_CP036278.1"/>
</dbReference>
<organism evidence="2 3">
    <name type="scientific">Aeoliella mucimassa</name>
    <dbReference type="NCBI Taxonomy" id="2527972"/>
    <lineage>
        <taxon>Bacteria</taxon>
        <taxon>Pseudomonadati</taxon>
        <taxon>Planctomycetota</taxon>
        <taxon>Planctomycetia</taxon>
        <taxon>Pirellulales</taxon>
        <taxon>Lacipirellulaceae</taxon>
        <taxon>Aeoliella</taxon>
    </lineage>
</organism>
<dbReference type="Gene3D" id="3.40.50.720">
    <property type="entry name" value="NAD(P)-binding Rossmann-like Domain"/>
    <property type="match status" value="1"/>
</dbReference>
<evidence type="ECO:0000259" key="1">
    <source>
        <dbReference type="Pfam" id="PF01370"/>
    </source>
</evidence>
<dbReference type="OrthoDB" id="240982at2"/>
<evidence type="ECO:0000313" key="3">
    <source>
        <dbReference type="Proteomes" id="UP000315750"/>
    </source>
</evidence>
<accession>A0A518ASP4</accession>
<dbReference type="SUPFAM" id="SSF51735">
    <property type="entry name" value="NAD(P)-binding Rossmann-fold domains"/>
    <property type="match status" value="1"/>
</dbReference>
<dbReference type="GO" id="GO:0005737">
    <property type="term" value="C:cytoplasm"/>
    <property type="evidence" value="ECO:0007669"/>
    <property type="project" value="TreeGrafter"/>
</dbReference>
<protein>
    <submittedName>
        <fullName evidence="2">3 beta-hydroxysteroid dehydrogenase/Delta 5--&gt;4-isomerase</fullName>
    </submittedName>
</protein>
<dbReference type="Pfam" id="PF01370">
    <property type="entry name" value="Epimerase"/>
    <property type="match status" value="1"/>
</dbReference>
<gene>
    <name evidence="2" type="ORF">Pan181_39700</name>
</gene>
<dbReference type="KEGG" id="amuc:Pan181_39700"/>
<dbReference type="InterPro" id="IPR036291">
    <property type="entry name" value="NAD(P)-bd_dom_sf"/>
</dbReference>
<dbReference type="GO" id="GO:0004029">
    <property type="term" value="F:aldehyde dehydrogenase (NAD+) activity"/>
    <property type="evidence" value="ECO:0007669"/>
    <property type="project" value="TreeGrafter"/>
</dbReference>
<dbReference type="AlphaFoldDB" id="A0A518ASP4"/>